<feature type="transmembrane region" description="Helical" evidence="11">
    <location>
        <begin position="441"/>
        <end position="462"/>
    </location>
</feature>
<feature type="transmembrane region" description="Helical" evidence="11">
    <location>
        <begin position="268"/>
        <end position="292"/>
    </location>
</feature>
<reference evidence="12" key="1">
    <citation type="submission" date="2025-08" db="UniProtKB">
        <authorList>
            <consortium name="RefSeq"/>
        </authorList>
    </citation>
    <scope>IDENTIFICATION</scope>
</reference>
<evidence type="ECO:0000256" key="9">
    <source>
        <dbReference type="ARBA" id="ARBA00023224"/>
    </source>
</evidence>
<dbReference type="InterPro" id="IPR004117">
    <property type="entry name" value="7tm6_olfct_rcpt"/>
</dbReference>
<keyword evidence="7 11" id="KW-0472">Membrane</keyword>
<feature type="transmembrane region" description="Helical" evidence="11">
    <location>
        <begin position="298"/>
        <end position="318"/>
    </location>
</feature>
<feature type="transmembrane region" description="Helical" evidence="11">
    <location>
        <begin position="41"/>
        <end position="61"/>
    </location>
</feature>
<evidence type="ECO:0000256" key="11">
    <source>
        <dbReference type="SAM" id="Phobius"/>
    </source>
</evidence>
<dbReference type="PANTHER" id="PTHR21137">
    <property type="entry name" value="ODORANT RECEPTOR"/>
    <property type="match status" value="1"/>
</dbReference>
<evidence type="ECO:0000256" key="7">
    <source>
        <dbReference type="ARBA" id="ARBA00023136"/>
    </source>
</evidence>
<dbReference type="GO" id="GO:0007165">
    <property type="term" value="P:signal transduction"/>
    <property type="evidence" value="ECO:0007669"/>
    <property type="project" value="UniProtKB-KW"/>
</dbReference>
<keyword evidence="8 12" id="KW-0675">Receptor</keyword>
<dbReference type="PANTHER" id="PTHR21137:SF44">
    <property type="entry name" value="ODORANT RECEPTOR 13A-RELATED"/>
    <property type="match status" value="1"/>
</dbReference>
<feature type="transmembrane region" description="Helical" evidence="11">
    <location>
        <begin position="187"/>
        <end position="210"/>
    </location>
</feature>
<evidence type="ECO:0000256" key="10">
    <source>
        <dbReference type="ARBA" id="ARBA00038679"/>
    </source>
</evidence>
<keyword evidence="3" id="KW-0716">Sensory transduction</keyword>
<proteinExistence type="predicted"/>
<evidence type="ECO:0000256" key="8">
    <source>
        <dbReference type="ARBA" id="ARBA00023170"/>
    </source>
</evidence>
<dbReference type="RefSeq" id="XP_016992276.1">
    <property type="nucleotide sequence ID" value="XM_017136787.1"/>
</dbReference>
<name>A0A6P4G3W1_DRORH</name>
<feature type="transmembrane region" description="Helical" evidence="11">
    <location>
        <begin position="508"/>
        <end position="531"/>
    </location>
</feature>
<evidence type="ECO:0000256" key="1">
    <source>
        <dbReference type="ARBA" id="ARBA00004651"/>
    </source>
</evidence>
<evidence type="ECO:0000256" key="3">
    <source>
        <dbReference type="ARBA" id="ARBA00022606"/>
    </source>
</evidence>
<evidence type="ECO:0000313" key="12">
    <source>
        <dbReference type="RefSeq" id="XP_016992276.1"/>
    </source>
</evidence>
<dbReference type="Pfam" id="PF02949">
    <property type="entry name" value="7tm_6"/>
    <property type="match status" value="2"/>
</dbReference>
<gene>
    <name evidence="12" type="primary">LOC108054039</name>
</gene>
<protein>
    <submittedName>
        <fullName evidence="12">Odorant receptor 69a</fullName>
    </submittedName>
</protein>
<dbReference type="GO" id="GO:0004984">
    <property type="term" value="F:olfactory receptor activity"/>
    <property type="evidence" value="ECO:0007669"/>
    <property type="project" value="InterPro"/>
</dbReference>
<evidence type="ECO:0000256" key="2">
    <source>
        <dbReference type="ARBA" id="ARBA00022475"/>
    </source>
</evidence>
<dbReference type="GO" id="GO:0005886">
    <property type="term" value="C:plasma membrane"/>
    <property type="evidence" value="ECO:0007669"/>
    <property type="project" value="UniProtKB-SubCell"/>
</dbReference>
<keyword evidence="5" id="KW-0552">Olfaction</keyword>
<sequence length="631" mass="72871">MQLHDYMKYLDLAFCMAMIPPFQWNGRPTERNKNEKARKTLFVIGLILLAYLNVGFLIYWILNGRKASNTQDYVAGISEMAGSLMLSTVATCNALVITINRPQFEEVLANLEEIHPKSRDKHYRCQHYCRLATGIMKCEGIYYTIFVIYFNMAPLVGMLFEYLMDKENFSYRLQLNIWFPWNIQDSVLVYSLTYLSLCYTSCISVAFTMITQNIICIFTFQFKLHIDGLADQLITLDSRHAEAHRKLRKLIEYHYQILKLGEKMNKTLNISFLVSLVFTTIAICMTSVAVLHLDLGSAFQFVNGLIAFISYNFIICYLGSEVTDEMQLEDFIRYPVLVCRVPQLPRIEWNGRRLRVNRNLVKRFIFWFGAINLLYHNIGGIMYGYFVDSSAIDPIDYVAEMTENKQLSYRIQSNSWYPWKIEASLPGFFAAIVCQAGSAQANMCVIIFTQYLITFFVVQLQIQFDGLAKRIEAIDARDPTAKDQLKSLIKCHNRLLNLADSVNQSFNFTFLLILLASISSLCFLGFSIIVMDLGTALKQTMGLLIFLLYNFSLSQDGTDLIFVSEKVLSAAFYNNWYEGDLAYRKMLLILMIRASKPYVWRTYKLAPVSIDTYVNTLKLSYQMFTCVRSLK</sequence>
<comment type="subcellular location">
    <subcellularLocation>
        <location evidence="1">Cell membrane</location>
        <topology evidence="1">Multi-pass membrane protein</topology>
    </subcellularLocation>
</comment>
<feature type="transmembrane region" description="Helical" evidence="11">
    <location>
        <begin position="73"/>
        <end position="96"/>
    </location>
</feature>
<dbReference type="GO" id="GO:0005549">
    <property type="term" value="F:odorant binding"/>
    <property type="evidence" value="ECO:0007669"/>
    <property type="project" value="InterPro"/>
</dbReference>
<keyword evidence="9" id="KW-0807">Transducer</keyword>
<accession>A0A6P4G3W1</accession>
<dbReference type="AlphaFoldDB" id="A0A6P4G3W1"/>
<organism evidence="12">
    <name type="scientific">Drosophila rhopaloa</name>
    <name type="common">Fruit fly</name>
    <dbReference type="NCBI Taxonomy" id="1041015"/>
    <lineage>
        <taxon>Eukaryota</taxon>
        <taxon>Metazoa</taxon>
        <taxon>Ecdysozoa</taxon>
        <taxon>Arthropoda</taxon>
        <taxon>Hexapoda</taxon>
        <taxon>Insecta</taxon>
        <taxon>Pterygota</taxon>
        <taxon>Neoptera</taxon>
        <taxon>Endopterygota</taxon>
        <taxon>Diptera</taxon>
        <taxon>Brachycera</taxon>
        <taxon>Muscomorpha</taxon>
        <taxon>Ephydroidea</taxon>
        <taxon>Drosophilidae</taxon>
        <taxon>Drosophila</taxon>
        <taxon>Sophophora</taxon>
    </lineage>
</organism>
<evidence type="ECO:0000256" key="4">
    <source>
        <dbReference type="ARBA" id="ARBA00022692"/>
    </source>
</evidence>
<evidence type="ECO:0000256" key="5">
    <source>
        <dbReference type="ARBA" id="ARBA00022725"/>
    </source>
</evidence>
<comment type="subunit">
    <text evidence="10">Interacts with Orco. Complexes exist early in the endomembrane system in olfactory sensory neurons (OSNs), coupling these complexes to the conserved ciliary trafficking pathway.</text>
</comment>
<keyword evidence="6 11" id="KW-1133">Transmembrane helix</keyword>
<keyword evidence="2" id="KW-1003">Cell membrane</keyword>
<feature type="transmembrane region" description="Helical" evidence="11">
    <location>
        <begin position="364"/>
        <end position="386"/>
    </location>
</feature>
<dbReference type="OrthoDB" id="6617147at2759"/>
<feature type="transmembrane region" description="Helical" evidence="11">
    <location>
        <begin position="140"/>
        <end position="160"/>
    </location>
</feature>
<keyword evidence="4 11" id="KW-0812">Transmembrane</keyword>
<evidence type="ECO:0000256" key="6">
    <source>
        <dbReference type="ARBA" id="ARBA00022989"/>
    </source>
</evidence>